<organism evidence="8 9">
    <name type="scientific">Thalassobaculum fulvum</name>
    <dbReference type="NCBI Taxonomy" id="1633335"/>
    <lineage>
        <taxon>Bacteria</taxon>
        <taxon>Pseudomonadati</taxon>
        <taxon>Pseudomonadota</taxon>
        <taxon>Alphaproteobacteria</taxon>
        <taxon>Rhodospirillales</taxon>
        <taxon>Thalassobaculaceae</taxon>
        <taxon>Thalassobaculum</taxon>
    </lineage>
</organism>
<dbReference type="GO" id="GO:0051287">
    <property type="term" value="F:NAD binding"/>
    <property type="evidence" value="ECO:0007669"/>
    <property type="project" value="InterPro"/>
</dbReference>
<reference evidence="8" key="2">
    <citation type="submission" date="2020-09" db="EMBL/GenBank/DDBJ databases">
        <authorList>
            <person name="Sun Q."/>
            <person name="Kim S."/>
        </authorList>
    </citation>
    <scope>NUCLEOTIDE SEQUENCE</scope>
    <source>
        <strain evidence="8">KCTC 42651</strain>
    </source>
</reference>
<proteinExistence type="inferred from homology"/>
<keyword evidence="4 6" id="KW-0521">NADP</keyword>
<comment type="similarity">
    <text evidence="6">Belongs to the NAGSA dehydrogenase family. Type 2 subfamily.</text>
</comment>
<feature type="domain" description="Semialdehyde dehydrogenase NAD-binding" evidence="7">
    <location>
        <begin position="42"/>
        <end position="143"/>
    </location>
</feature>
<dbReference type="EMBL" id="BMZS01000003">
    <property type="protein sequence ID" value="GHD47369.1"/>
    <property type="molecule type" value="Genomic_DNA"/>
</dbReference>
<evidence type="ECO:0000256" key="5">
    <source>
        <dbReference type="ARBA" id="ARBA00023002"/>
    </source>
</evidence>
<comment type="caution">
    <text evidence="8">The sequence shown here is derived from an EMBL/GenBank/DDBJ whole genome shotgun (WGS) entry which is preliminary data.</text>
</comment>
<sequence length="359" mass="38233">MASCAGRNGEACYSLNREGGLQYGPRSLNHCHSDPEAVMAARIFIDGEAGTTGLQIRERLAARRDVELISLDDASRKDPKARRDALHAADVAILCLPDDAAREAAALAEGSEVKLIDASTAHRTVDGWAYGFPEFRPGQREAIATATRVSNPGCYPTGAIAILAPLVTAGMIPAEFPVTVNAVSGYTGGGKSLIQRYEAEGQDGYKPDAYWSYGLTLQHKHVPEMTRWSALAHPPIFQPAVARYAQGMLVSVPLALWALPKKPVPADLHAVLAERYADARFVRVAPLGEAQGLKELDPQALNGTNLMELFVFADAATGRAVLTARLDNLGKGASGAAVQNMNLLLGLPEDAGLEMQRAA</sequence>
<comment type="catalytic activity">
    <reaction evidence="6">
        <text>N-acetyl-L-glutamate 5-semialdehyde + phosphate + NADP(+) = N-acetyl-L-glutamyl 5-phosphate + NADPH + H(+)</text>
        <dbReference type="Rhea" id="RHEA:21588"/>
        <dbReference type="ChEBI" id="CHEBI:15378"/>
        <dbReference type="ChEBI" id="CHEBI:29123"/>
        <dbReference type="ChEBI" id="CHEBI:43474"/>
        <dbReference type="ChEBI" id="CHEBI:57783"/>
        <dbReference type="ChEBI" id="CHEBI:57936"/>
        <dbReference type="ChEBI" id="CHEBI:58349"/>
        <dbReference type="EC" id="1.2.1.38"/>
    </reaction>
</comment>
<gene>
    <name evidence="6 8" type="primary">argC</name>
    <name evidence="8" type="ORF">GCM10017083_17680</name>
</gene>
<dbReference type="HAMAP" id="MF_01110">
    <property type="entry name" value="ArgC_type2"/>
    <property type="match status" value="1"/>
</dbReference>
<dbReference type="InterPro" id="IPR036291">
    <property type="entry name" value="NAD(P)-bd_dom_sf"/>
</dbReference>
<dbReference type="SMART" id="SM00859">
    <property type="entry name" value="Semialdhyde_dh"/>
    <property type="match status" value="1"/>
</dbReference>
<evidence type="ECO:0000256" key="3">
    <source>
        <dbReference type="ARBA" id="ARBA00022605"/>
    </source>
</evidence>
<dbReference type="EC" id="1.2.1.38" evidence="6"/>
<dbReference type="GO" id="GO:0006526">
    <property type="term" value="P:L-arginine biosynthetic process"/>
    <property type="evidence" value="ECO:0007669"/>
    <property type="project" value="UniProtKB-UniRule"/>
</dbReference>
<feature type="active site" evidence="6">
    <location>
        <position position="154"/>
    </location>
</feature>
<dbReference type="Pfam" id="PF01118">
    <property type="entry name" value="Semialdhyde_dh"/>
    <property type="match status" value="1"/>
</dbReference>
<dbReference type="GO" id="GO:0003942">
    <property type="term" value="F:N-acetyl-gamma-glutamyl-phosphate reductase activity"/>
    <property type="evidence" value="ECO:0007669"/>
    <property type="project" value="UniProtKB-UniRule"/>
</dbReference>
<evidence type="ECO:0000313" key="9">
    <source>
        <dbReference type="Proteomes" id="UP000630353"/>
    </source>
</evidence>
<dbReference type="AlphaFoldDB" id="A0A918XRM1"/>
<dbReference type="Proteomes" id="UP000630353">
    <property type="component" value="Unassembled WGS sequence"/>
</dbReference>
<dbReference type="InterPro" id="IPR050085">
    <property type="entry name" value="AGPR"/>
</dbReference>
<dbReference type="InterPro" id="IPR000534">
    <property type="entry name" value="Semialdehyde_DH_NAD-bd"/>
</dbReference>
<dbReference type="SUPFAM" id="SSF55347">
    <property type="entry name" value="Glyceraldehyde-3-phosphate dehydrogenase-like, C-terminal domain"/>
    <property type="match status" value="1"/>
</dbReference>
<evidence type="ECO:0000256" key="2">
    <source>
        <dbReference type="ARBA" id="ARBA00022571"/>
    </source>
</evidence>
<dbReference type="GO" id="GO:0005737">
    <property type="term" value="C:cytoplasm"/>
    <property type="evidence" value="ECO:0007669"/>
    <property type="project" value="UniProtKB-SubCell"/>
</dbReference>
<keyword evidence="5 6" id="KW-0560">Oxidoreductase</keyword>
<evidence type="ECO:0000313" key="8">
    <source>
        <dbReference type="EMBL" id="GHD47369.1"/>
    </source>
</evidence>
<dbReference type="SUPFAM" id="SSF51735">
    <property type="entry name" value="NAD(P)-binding Rossmann-fold domains"/>
    <property type="match status" value="1"/>
</dbReference>
<dbReference type="PANTHER" id="PTHR32338:SF10">
    <property type="entry name" value="N-ACETYL-GAMMA-GLUTAMYL-PHOSPHATE REDUCTASE, CHLOROPLASTIC-RELATED"/>
    <property type="match status" value="1"/>
</dbReference>
<name>A0A918XRM1_9PROT</name>
<comment type="pathway">
    <text evidence="6">Amino-acid biosynthesis; L-arginine biosynthesis; N(2)-acetyl-L-ornithine from L-glutamate: step 3/4.</text>
</comment>
<keyword evidence="1 6" id="KW-0963">Cytoplasm</keyword>
<dbReference type="Pfam" id="PF22698">
    <property type="entry name" value="Semialdhyde_dhC_1"/>
    <property type="match status" value="1"/>
</dbReference>
<evidence type="ECO:0000256" key="6">
    <source>
        <dbReference type="HAMAP-Rule" id="MF_01110"/>
    </source>
</evidence>
<comment type="function">
    <text evidence="6">Catalyzes the NADPH-dependent reduction of N-acetyl-5-glutamyl phosphate to yield N-acetyl-L-glutamate 5-semialdehyde.</text>
</comment>
<dbReference type="NCBIfam" id="TIGR01851">
    <property type="entry name" value="argC_other"/>
    <property type="match status" value="1"/>
</dbReference>
<keyword evidence="9" id="KW-1185">Reference proteome</keyword>
<evidence type="ECO:0000259" key="7">
    <source>
        <dbReference type="SMART" id="SM00859"/>
    </source>
</evidence>
<dbReference type="PANTHER" id="PTHR32338">
    <property type="entry name" value="N-ACETYL-GAMMA-GLUTAMYL-PHOSPHATE REDUCTASE, CHLOROPLASTIC-RELATED-RELATED"/>
    <property type="match status" value="1"/>
</dbReference>
<evidence type="ECO:0000256" key="4">
    <source>
        <dbReference type="ARBA" id="ARBA00022857"/>
    </source>
</evidence>
<dbReference type="CDD" id="cd23935">
    <property type="entry name" value="AGPR_2_C"/>
    <property type="match status" value="1"/>
</dbReference>
<reference evidence="8" key="1">
    <citation type="journal article" date="2014" name="Int. J. Syst. Evol. Microbiol.">
        <title>Complete genome sequence of Corynebacterium casei LMG S-19264T (=DSM 44701T), isolated from a smear-ripened cheese.</title>
        <authorList>
            <consortium name="US DOE Joint Genome Institute (JGI-PGF)"/>
            <person name="Walter F."/>
            <person name="Albersmeier A."/>
            <person name="Kalinowski J."/>
            <person name="Ruckert C."/>
        </authorList>
    </citation>
    <scope>NUCLEOTIDE SEQUENCE</scope>
    <source>
        <strain evidence="8">KCTC 42651</strain>
    </source>
</reference>
<protein>
    <recommendedName>
        <fullName evidence="6">N-acetyl-gamma-glutamyl-phosphate reductase</fullName>
        <shortName evidence="6">AGPR</shortName>
        <ecNumber evidence="6">1.2.1.38</ecNumber>
    </recommendedName>
    <alternativeName>
        <fullName evidence="6">N-acetyl-glutamate semialdehyde dehydrogenase</fullName>
        <shortName evidence="6">NAGSA dehydrogenase</shortName>
    </alternativeName>
</protein>
<comment type="subcellular location">
    <subcellularLocation>
        <location evidence="6">Cytoplasm</location>
    </subcellularLocation>
</comment>
<accession>A0A918XRM1</accession>
<dbReference type="Gene3D" id="3.30.360.10">
    <property type="entry name" value="Dihydrodipicolinate Reductase, domain 2"/>
    <property type="match status" value="1"/>
</dbReference>
<dbReference type="InterPro" id="IPR058924">
    <property type="entry name" value="AGPR_dimerisation_dom"/>
</dbReference>
<evidence type="ECO:0000256" key="1">
    <source>
        <dbReference type="ARBA" id="ARBA00022490"/>
    </source>
</evidence>
<dbReference type="Gene3D" id="3.40.50.720">
    <property type="entry name" value="NAD(P)-binding Rossmann-like Domain"/>
    <property type="match status" value="1"/>
</dbReference>
<keyword evidence="3 6" id="KW-0028">Amino-acid biosynthesis</keyword>
<keyword evidence="2 6" id="KW-0055">Arginine biosynthesis</keyword>
<dbReference type="InterPro" id="IPR010136">
    <property type="entry name" value="AGPR_type-2"/>
</dbReference>